<sequence length="163" mass="17087">MTRQHSERGVALAVSLLFLLVVTIVSITAATNSSVGLRMAGNLQDNYESFQAAEAGIYGALALAGTAEDPFLRIDDDTPFAGLDASTEHPLRRLRDGVGAVDVRVAVVGIARECPRPPGETGGSSIGVFDCDFYRVTSEHDVAGKARSRVELGVVKTVVGEAG</sequence>
<dbReference type="EMBL" id="DMND01000268">
    <property type="protein sequence ID" value="HAN29901.1"/>
    <property type="molecule type" value="Genomic_DNA"/>
</dbReference>
<dbReference type="STRING" id="1121937.GCA_000423125_03173"/>
<comment type="caution">
    <text evidence="2">The sequence shown here is derived from an EMBL/GenBank/DDBJ whole genome shotgun (WGS) entry which is preliminary data.</text>
</comment>
<evidence type="ECO:0000313" key="2">
    <source>
        <dbReference type="EMBL" id="HAN29901.1"/>
    </source>
</evidence>
<name>A0A3C1KTM2_9GAMM</name>
<dbReference type="Proteomes" id="UP000259273">
    <property type="component" value="Unassembled WGS sequence"/>
</dbReference>
<dbReference type="Pfam" id="PF14341">
    <property type="entry name" value="PilX_N"/>
    <property type="match status" value="1"/>
</dbReference>
<reference evidence="2 3" key="1">
    <citation type="journal article" date="2018" name="Nat. Biotechnol.">
        <title>A standardized bacterial taxonomy based on genome phylogeny substantially revises the tree of life.</title>
        <authorList>
            <person name="Parks D.H."/>
            <person name="Chuvochina M."/>
            <person name="Waite D.W."/>
            <person name="Rinke C."/>
            <person name="Skarshewski A."/>
            <person name="Chaumeil P.A."/>
            <person name="Hugenholtz P."/>
        </authorList>
    </citation>
    <scope>NUCLEOTIDE SEQUENCE [LARGE SCALE GENOMIC DNA]</scope>
    <source>
        <strain evidence="2">UBA9158</strain>
    </source>
</reference>
<evidence type="ECO:0000259" key="1">
    <source>
        <dbReference type="Pfam" id="PF14341"/>
    </source>
</evidence>
<dbReference type="InterPro" id="IPR025746">
    <property type="entry name" value="PilX_N_dom"/>
</dbReference>
<organism evidence="2 3">
    <name type="scientific">Haliea salexigens</name>
    <dbReference type="NCBI Taxonomy" id="287487"/>
    <lineage>
        <taxon>Bacteria</taxon>
        <taxon>Pseudomonadati</taxon>
        <taxon>Pseudomonadota</taxon>
        <taxon>Gammaproteobacteria</taxon>
        <taxon>Cellvibrionales</taxon>
        <taxon>Halieaceae</taxon>
        <taxon>Haliea</taxon>
    </lineage>
</organism>
<gene>
    <name evidence="2" type="ORF">DCP75_19715</name>
</gene>
<dbReference type="AlphaFoldDB" id="A0A3C1KTM2"/>
<accession>A0A3C1KTM2</accession>
<proteinExistence type="predicted"/>
<feature type="domain" description="Type 4 fimbrial biogenesis protein PilX N-terminal" evidence="1">
    <location>
        <begin position="8"/>
        <end position="57"/>
    </location>
</feature>
<protein>
    <recommendedName>
        <fullName evidence="1">Type 4 fimbrial biogenesis protein PilX N-terminal domain-containing protein</fullName>
    </recommendedName>
</protein>
<evidence type="ECO:0000313" key="3">
    <source>
        <dbReference type="Proteomes" id="UP000259273"/>
    </source>
</evidence>